<feature type="binding site" evidence="11">
    <location>
        <begin position="303"/>
        <end position="310"/>
    </location>
    <ligand>
        <name>ATP</name>
        <dbReference type="ChEBI" id="CHEBI:30616"/>
    </ligand>
</feature>
<dbReference type="InterPro" id="IPR000719">
    <property type="entry name" value="Prot_kinase_dom"/>
</dbReference>
<dbReference type="GO" id="GO:0033202">
    <property type="term" value="C:DNA helicase complex"/>
    <property type="evidence" value="ECO:0007669"/>
    <property type="project" value="TreeGrafter"/>
</dbReference>
<evidence type="ECO:0000256" key="6">
    <source>
        <dbReference type="ARBA" id="ARBA00023125"/>
    </source>
</evidence>
<dbReference type="EMBL" id="DRIG01000059">
    <property type="protein sequence ID" value="HEC78572.1"/>
    <property type="molecule type" value="Genomic_DNA"/>
</dbReference>
<keyword evidence="5 11" id="KW-0067">ATP-binding</keyword>
<evidence type="ECO:0000256" key="12">
    <source>
        <dbReference type="PROSITE-ProRule" id="PRU10141"/>
    </source>
</evidence>
<keyword evidence="7" id="KW-0413">Isomerase</keyword>
<dbReference type="Gene3D" id="1.10.486.10">
    <property type="entry name" value="PCRA, domain 4"/>
    <property type="match status" value="2"/>
</dbReference>
<comment type="caution">
    <text evidence="16">The sequence shown here is derived from an EMBL/GenBank/DDBJ whole genome shotgun (WGS) entry which is preliminary data.</text>
</comment>
<keyword evidence="6" id="KW-0238">DNA-binding</keyword>
<feature type="domain" description="UvrD-like helicase C-terminal" evidence="15">
    <location>
        <begin position="545"/>
        <end position="771"/>
    </location>
</feature>
<keyword evidence="3 11" id="KW-0378">Hydrolase</keyword>
<keyword evidence="2 11" id="KW-0547">Nucleotide-binding</keyword>
<dbReference type="PROSITE" id="PS00108">
    <property type="entry name" value="PROTEIN_KINASE_ST"/>
    <property type="match status" value="1"/>
</dbReference>
<dbReference type="PANTHER" id="PTHR11070:SF2">
    <property type="entry name" value="ATP-DEPENDENT DNA HELICASE SRS2"/>
    <property type="match status" value="1"/>
</dbReference>
<proteinExistence type="inferred from homology"/>
<evidence type="ECO:0000256" key="7">
    <source>
        <dbReference type="ARBA" id="ARBA00023235"/>
    </source>
</evidence>
<dbReference type="InterPro" id="IPR011009">
    <property type="entry name" value="Kinase-like_dom_sf"/>
</dbReference>
<comment type="catalytic activity">
    <reaction evidence="8">
        <text>Couples ATP hydrolysis with the unwinding of duplex DNA by translocating in the 3'-5' direction.</text>
        <dbReference type="EC" id="5.6.2.4"/>
    </reaction>
</comment>
<evidence type="ECO:0000256" key="5">
    <source>
        <dbReference type="ARBA" id="ARBA00022840"/>
    </source>
</evidence>
<dbReference type="SMART" id="SM00220">
    <property type="entry name" value="S_TKc"/>
    <property type="match status" value="1"/>
</dbReference>
<dbReference type="GO" id="GO:0003677">
    <property type="term" value="F:DNA binding"/>
    <property type="evidence" value="ECO:0007669"/>
    <property type="project" value="UniProtKB-KW"/>
</dbReference>
<dbReference type="InterPro" id="IPR027417">
    <property type="entry name" value="P-loop_NTPase"/>
</dbReference>
<dbReference type="EC" id="5.6.2.4" evidence="9"/>
<feature type="domain" description="Protein kinase" evidence="13">
    <location>
        <begin position="9"/>
        <end position="273"/>
    </location>
</feature>
<dbReference type="GO" id="GO:0005829">
    <property type="term" value="C:cytosol"/>
    <property type="evidence" value="ECO:0007669"/>
    <property type="project" value="TreeGrafter"/>
</dbReference>
<reference evidence="16" key="1">
    <citation type="journal article" date="2020" name="mSystems">
        <title>Genome- and Community-Level Interaction Insights into Carbon Utilization and Element Cycling Functions of Hydrothermarchaeota in Hydrothermal Sediment.</title>
        <authorList>
            <person name="Zhou Z."/>
            <person name="Liu Y."/>
            <person name="Xu W."/>
            <person name="Pan J."/>
            <person name="Luo Z.H."/>
            <person name="Li M."/>
        </authorList>
    </citation>
    <scope>NUCLEOTIDE SEQUENCE</scope>
    <source>
        <strain evidence="16">HyVt-388</strain>
    </source>
</reference>
<comment type="similarity">
    <text evidence="1">Belongs to the helicase family. UvrD subfamily.</text>
</comment>
<dbReference type="Gene3D" id="3.30.200.20">
    <property type="entry name" value="Phosphorylase Kinase, domain 1"/>
    <property type="match status" value="1"/>
</dbReference>
<dbReference type="InterPro" id="IPR014016">
    <property type="entry name" value="UvrD-like_ATP-bd"/>
</dbReference>
<evidence type="ECO:0000256" key="2">
    <source>
        <dbReference type="ARBA" id="ARBA00022741"/>
    </source>
</evidence>
<dbReference type="CDD" id="cd18807">
    <property type="entry name" value="SF1_C_UvrD"/>
    <property type="match status" value="1"/>
</dbReference>
<dbReference type="PROSITE" id="PS51198">
    <property type="entry name" value="UVRD_HELICASE_ATP_BIND"/>
    <property type="match status" value="1"/>
</dbReference>
<dbReference type="SUPFAM" id="SSF52540">
    <property type="entry name" value="P-loop containing nucleoside triphosphate hydrolases"/>
    <property type="match status" value="1"/>
</dbReference>
<dbReference type="CDD" id="cd17932">
    <property type="entry name" value="DEXQc_UvrD"/>
    <property type="match status" value="1"/>
</dbReference>
<dbReference type="InterPro" id="IPR008271">
    <property type="entry name" value="Ser/Thr_kinase_AS"/>
</dbReference>
<evidence type="ECO:0000256" key="8">
    <source>
        <dbReference type="ARBA" id="ARBA00034617"/>
    </source>
</evidence>
<feature type="binding site" evidence="12">
    <location>
        <position position="38"/>
    </location>
    <ligand>
        <name>ATP</name>
        <dbReference type="ChEBI" id="CHEBI:30616"/>
    </ligand>
</feature>
<feature type="domain" description="UvrD-like helicase ATP-binding" evidence="14">
    <location>
        <begin position="282"/>
        <end position="549"/>
    </location>
</feature>
<dbReference type="InterPro" id="IPR017441">
    <property type="entry name" value="Protein_kinase_ATP_BS"/>
</dbReference>
<dbReference type="Gene3D" id="1.10.10.160">
    <property type="match status" value="1"/>
</dbReference>
<dbReference type="InterPro" id="IPR014017">
    <property type="entry name" value="DNA_helicase_UvrD-like_C"/>
</dbReference>
<dbReference type="Gene3D" id="3.40.50.300">
    <property type="entry name" value="P-loop containing nucleotide triphosphate hydrolases"/>
    <property type="match status" value="3"/>
</dbReference>
<dbReference type="AlphaFoldDB" id="A0A9C9EMK3"/>
<dbReference type="Pfam" id="PF13361">
    <property type="entry name" value="UvrD_C"/>
    <property type="match status" value="1"/>
</dbReference>
<evidence type="ECO:0000259" key="13">
    <source>
        <dbReference type="PROSITE" id="PS50011"/>
    </source>
</evidence>
<dbReference type="PROSITE" id="PS50011">
    <property type="entry name" value="PROTEIN_KINASE_DOM"/>
    <property type="match status" value="1"/>
</dbReference>
<evidence type="ECO:0000313" key="16">
    <source>
        <dbReference type="EMBL" id="HEC78572.1"/>
    </source>
</evidence>
<evidence type="ECO:0000256" key="4">
    <source>
        <dbReference type="ARBA" id="ARBA00022806"/>
    </source>
</evidence>
<dbReference type="GO" id="GO:0000725">
    <property type="term" value="P:recombinational repair"/>
    <property type="evidence" value="ECO:0007669"/>
    <property type="project" value="TreeGrafter"/>
</dbReference>
<evidence type="ECO:0000256" key="3">
    <source>
        <dbReference type="ARBA" id="ARBA00022801"/>
    </source>
</evidence>
<dbReference type="Pfam" id="PF00580">
    <property type="entry name" value="UvrD-helicase"/>
    <property type="match status" value="1"/>
</dbReference>
<organism evidence="16 17">
    <name type="scientific">candidate division WOR-3 bacterium</name>
    <dbReference type="NCBI Taxonomy" id="2052148"/>
    <lineage>
        <taxon>Bacteria</taxon>
        <taxon>Bacteria division WOR-3</taxon>
    </lineage>
</organism>
<dbReference type="SUPFAM" id="SSF56112">
    <property type="entry name" value="Protein kinase-like (PK-like)"/>
    <property type="match status" value="1"/>
</dbReference>
<dbReference type="InterPro" id="IPR013986">
    <property type="entry name" value="DExx_box_DNA_helicase_dom_sf"/>
</dbReference>
<evidence type="ECO:0000256" key="9">
    <source>
        <dbReference type="ARBA" id="ARBA00034808"/>
    </source>
</evidence>
<dbReference type="GO" id="GO:0016787">
    <property type="term" value="F:hydrolase activity"/>
    <property type="evidence" value="ECO:0007669"/>
    <property type="project" value="UniProtKB-UniRule"/>
</dbReference>
<dbReference type="GO" id="GO:0005524">
    <property type="term" value="F:ATP binding"/>
    <property type="evidence" value="ECO:0007669"/>
    <property type="project" value="UniProtKB-UniRule"/>
</dbReference>
<evidence type="ECO:0000259" key="15">
    <source>
        <dbReference type="PROSITE" id="PS51217"/>
    </source>
</evidence>
<evidence type="ECO:0000313" key="17">
    <source>
        <dbReference type="Proteomes" id="UP000885826"/>
    </source>
</evidence>
<gene>
    <name evidence="16" type="ORF">ENI34_05435</name>
</gene>
<dbReference type="PANTHER" id="PTHR11070">
    <property type="entry name" value="UVRD / RECB / PCRA DNA HELICASE FAMILY MEMBER"/>
    <property type="match status" value="1"/>
</dbReference>
<dbReference type="PROSITE" id="PS00107">
    <property type="entry name" value="PROTEIN_KINASE_ATP"/>
    <property type="match status" value="1"/>
</dbReference>
<evidence type="ECO:0000256" key="11">
    <source>
        <dbReference type="PROSITE-ProRule" id="PRU00560"/>
    </source>
</evidence>
<dbReference type="Pfam" id="PF00069">
    <property type="entry name" value="Pkinase"/>
    <property type="match status" value="1"/>
</dbReference>
<evidence type="ECO:0000259" key="14">
    <source>
        <dbReference type="PROSITE" id="PS51198"/>
    </source>
</evidence>
<evidence type="ECO:0000256" key="10">
    <source>
        <dbReference type="ARBA" id="ARBA00048988"/>
    </source>
</evidence>
<dbReference type="CDD" id="cd14014">
    <property type="entry name" value="STKc_PknB_like"/>
    <property type="match status" value="1"/>
</dbReference>
<dbReference type="GO" id="GO:0043138">
    <property type="term" value="F:3'-5' DNA helicase activity"/>
    <property type="evidence" value="ECO:0007669"/>
    <property type="project" value="UniProtKB-EC"/>
</dbReference>
<comment type="catalytic activity">
    <reaction evidence="10">
        <text>ATP + H2O = ADP + phosphate + H(+)</text>
        <dbReference type="Rhea" id="RHEA:13065"/>
        <dbReference type="ChEBI" id="CHEBI:15377"/>
        <dbReference type="ChEBI" id="CHEBI:15378"/>
        <dbReference type="ChEBI" id="CHEBI:30616"/>
        <dbReference type="ChEBI" id="CHEBI:43474"/>
        <dbReference type="ChEBI" id="CHEBI:456216"/>
        <dbReference type="EC" id="5.6.2.4"/>
    </reaction>
</comment>
<name>A0A9C9EMK3_UNCW3</name>
<evidence type="ECO:0000256" key="1">
    <source>
        <dbReference type="ARBA" id="ARBA00009922"/>
    </source>
</evidence>
<sequence length="853" mass="98326">MLLKKLGKYEIIDWLGGGRFGDVFLARDTILEKEFALKISRMRKEEITMLKDEAKLLASLNHPNIVRFYNIDFIENKFVLVMEYIKGKTLRDVISDQGMEISLFTSIAVQILEALDYAHENKVLHRDIKPENILITEEKKKQVIKVTDFGLARFIKTDSISASTAGTPIYMSPEVWSGNFDKKSDIWSVGAVFYELLTGAPPYLADNLNTLRRKIEKQQFTNPRVLRSGIPQYLEDAVVQCLNTNPASRPSCKELLQKITKKSKAIKIEAEFVVPQKERKSFILTPDQKEVLEALDRRILLLGQAGCGKTTTLIYAVAELIKKGVPPSKILVCTFTNKAANDVKTRLQSVENFSGYELWVGTFHTLALRILRRDAERLDIDSDFSIEQPKKIFTAMKLNTGKYRSNAIIKFIEILKSKGITPEKFKPKGNWEEYCCKVYKQYQDYLRKNSILDYDDLILYAIKLLEEYDDIREYYNNRFEYIFVDELQDINPAQYRFISLLCRDKFFFTGDGDQAIYGWRGADPALIYKIPKDFENVKIFNLTRSFRLPQSIIELANNMMLRTATAVSTAESGEALVYAAKSEKDEANYIVREIKVLRKEKFRFQDIAVLYRMNYISRVYEEAFIKSQIPYTLIGGTAFYERSDIKPLIEYLEMLEEHSDISISATSKNELIAKMTALFKLTKKHTERAVKIFDYHLQNIKNLSPANILTEVSNATGLKGENVDELISVARELSHTGISGVLNEIKLLQELDLADWGKDTVKLMTVHSAKGLEFPVVFVVDLAEDIFPLTKKMVSQTELEEERRLCYVAVTRAQKRLYLLFPKRRYGRYQQPSRFLVDMLGSKFNNQYRSGLF</sequence>
<protein>
    <recommendedName>
        <fullName evidence="9">DNA 3'-5' helicase</fullName>
        <ecNumber evidence="9">5.6.2.4</ecNumber>
    </recommendedName>
</protein>
<dbReference type="InterPro" id="IPR000212">
    <property type="entry name" value="DNA_helicase_UvrD/REP"/>
</dbReference>
<dbReference type="GO" id="GO:0004672">
    <property type="term" value="F:protein kinase activity"/>
    <property type="evidence" value="ECO:0007669"/>
    <property type="project" value="InterPro"/>
</dbReference>
<dbReference type="Proteomes" id="UP000885826">
    <property type="component" value="Unassembled WGS sequence"/>
</dbReference>
<accession>A0A9C9EMK3</accession>
<dbReference type="Gene3D" id="1.10.510.10">
    <property type="entry name" value="Transferase(Phosphotransferase) domain 1"/>
    <property type="match status" value="1"/>
</dbReference>
<keyword evidence="4 11" id="KW-0347">Helicase</keyword>
<dbReference type="PROSITE" id="PS51217">
    <property type="entry name" value="UVRD_HELICASE_CTER"/>
    <property type="match status" value="1"/>
</dbReference>